<evidence type="ECO:0000313" key="1">
    <source>
        <dbReference type="EMBL" id="MBB6142713.1"/>
    </source>
</evidence>
<organism evidence="1 2">
    <name type="scientific">Silvibacterium bohemicum</name>
    <dbReference type="NCBI Taxonomy" id="1577686"/>
    <lineage>
        <taxon>Bacteria</taxon>
        <taxon>Pseudomonadati</taxon>
        <taxon>Acidobacteriota</taxon>
        <taxon>Terriglobia</taxon>
        <taxon>Terriglobales</taxon>
        <taxon>Acidobacteriaceae</taxon>
        <taxon>Silvibacterium</taxon>
    </lineage>
</organism>
<accession>A0A841JN83</accession>
<keyword evidence="1" id="KW-0804">Transcription</keyword>
<proteinExistence type="predicted"/>
<dbReference type="EMBL" id="JACHEK010000001">
    <property type="protein sequence ID" value="MBB6142713.1"/>
    <property type="molecule type" value="Genomic_DNA"/>
</dbReference>
<dbReference type="OrthoDB" id="6383365at2"/>
<dbReference type="RefSeq" id="WP_050057908.1">
    <property type="nucleotide sequence ID" value="NZ_JACHEK010000001.1"/>
</dbReference>
<dbReference type="InterPro" id="IPR036388">
    <property type="entry name" value="WH-like_DNA-bd_sf"/>
</dbReference>
<dbReference type="GO" id="GO:0000428">
    <property type="term" value="C:DNA-directed RNA polymerase complex"/>
    <property type="evidence" value="ECO:0007669"/>
    <property type="project" value="UniProtKB-KW"/>
</dbReference>
<keyword evidence="2" id="KW-1185">Reference proteome</keyword>
<dbReference type="Gene3D" id="1.10.10.10">
    <property type="entry name" value="Winged helix-like DNA-binding domain superfamily/Winged helix DNA-binding domain"/>
    <property type="match status" value="1"/>
</dbReference>
<sequence length="237" mass="26738">MAGSVISIVQGITGGTLTKPAKRWSLDRQAFDALLTALDPDLERASGKYTALHDRLIRFFHWNNVEDADALADETLDRLARRVAADRNDATAEAVKEPEKFAAGIARLLLHEYWRQRQRQEQALQLISKQERASSAADVREDVREGIRETEALAQALDHCLQKLPAAQRELIEKYYDTEGRNHIESRKQLAGQLKISLNALRNRAMRIRSELEEHAAQALEIAAKKNSRSQQGSTFS</sequence>
<dbReference type="SUPFAM" id="SSF88659">
    <property type="entry name" value="Sigma3 and sigma4 domains of RNA polymerase sigma factors"/>
    <property type="match status" value="1"/>
</dbReference>
<dbReference type="Proteomes" id="UP000538666">
    <property type="component" value="Unassembled WGS sequence"/>
</dbReference>
<name>A0A841JN83_9BACT</name>
<evidence type="ECO:0000313" key="2">
    <source>
        <dbReference type="Proteomes" id="UP000538666"/>
    </source>
</evidence>
<comment type="caution">
    <text evidence="1">The sequence shown here is derived from an EMBL/GenBank/DDBJ whole genome shotgun (WGS) entry which is preliminary data.</text>
</comment>
<protein>
    <submittedName>
        <fullName evidence="1">DNA-directed RNA polymerase specialized sigma24 family protein</fullName>
    </submittedName>
</protein>
<dbReference type="AlphaFoldDB" id="A0A841JN83"/>
<reference evidence="1 2" key="1">
    <citation type="submission" date="2020-08" db="EMBL/GenBank/DDBJ databases">
        <title>Genomic Encyclopedia of Type Strains, Phase IV (KMG-IV): sequencing the most valuable type-strain genomes for metagenomic binning, comparative biology and taxonomic classification.</title>
        <authorList>
            <person name="Goeker M."/>
        </authorList>
    </citation>
    <scope>NUCLEOTIDE SEQUENCE [LARGE SCALE GENOMIC DNA]</scope>
    <source>
        <strain evidence="1 2">DSM 103733</strain>
    </source>
</reference>
<gene>
    <name evidence="1" type="ORF">HNQ77_000651</name>
</gene>
<keyword evidence="1" id="KW-0240">DNA-directed RNA polymerase</keyword>
<dbReference type="InterPro" id="IPR013324">
    <property type="entry name" value="RNA_pol_sigma_r3/r4-like"/>
</dbReference>